<reference evidence="3" key="1">
    <citation type="submission" date="2018-05" db="EMBL/GenBank/DDBJ databases">
        <authorList>
            <person name="Lanie J.A."/>
            <person name="Ng W.-L."/>
            <person name="Kazmierczak K.M."/>
            <person name="Andrzejewski T.M."/>
            <person name="Davidsen T.M."/>
            <person name="Wayne K.J."/>
            <person name="Tettelin H."/>
            <person name="Glass J.I."/>
            <person name="Rusch D."/>
            <person name="Podicherti R."/>
            <person name="Tsui H.-C.T."/>
            <person name="Winkler M.E."/>
        </authorList>
    </citation>
    <scope>NUCLEOTIDE SEQUENCE</scope>
</reference>
<dbReference type="EMBL" id="UINC01014266">
    <property type="protein sequence ID" value="SVA60978.1"/>
    <property type="molecule type" value="Genomic_DNA"/>
</dbReference>
<dbReference type="Pfam" id="PF02129">
    <property type="entry name" value="Peptidase_S15"/>
    <property type="match status" value="1"/>
</dbReference>
<dbReference type="InterPro" id="IPR013736">
    <property type="entry name" value="Xaa-Pro_dipept_C"/>
</dbReference>
<dbReference type="AlphaFoldDB" id="A0A381X8H9"/>
<organism evidence="3">
    <name type="scientific">marine metagenome</name>
    <dbReference type="NCBI Taxonomy" id="408172"/>
    <lineage>
        <taxon>unclassified sequences</taxon>
        <taxon>metagenomes</taxon>
        <taxon>ecological metagenomes</taxon>
    </lineage>
</organism>
<dbReference type="GO" id="GO:0008239">
    <property type="term" value="F:dipeptidyl-peptidase activity"/>
    <property type="evidence" value="ECO:0007669"/>
    <property type="project" value="InterPro"/>
</dbReference>
<evidence type="ECO:0000313" key="3">
    <source>
        <dbReference type="EMBL" id="SVA60978.1"/>
    </source>
</evidence>
<evidence type="ECO:0000259" key="2">
    <source>
        <dbReference type="SMART" id="SM00939"/>
    </source>
</evidence>
<keyword evidence="1" id="KW-0378">Hydrolase</keyword>
<dbReference type="SUPFAM" id="SSF53474">
    <property type="entry name" value="alpha/beta-Hydrolases"/>
    <property type="match status" value="1"/>
</dbReference>
<dbReference type="Pfam" id="PF08530">
    <property type="entry name" value="PepX_C"/>
    <property type="match status" value="1"/>
</dbReference>
<dbReference type="Gene3D" id="2.60.120.260">
    <property type="entry name" value="Galactose-binding domain-like"/>
    <property type="match status" value="1"/>
</dbReference>
<accession>A0A381X8H9</accession>
<dbReference type="Gene3D" id="1.10.3020.10">
    <property type="entry name" value="alpha-amino acid ester hydrolase ( Helical cap domain)"/>
    <property type="match status" value="1"/>
</dbReference>
<feature type="domain" description="Xaa-Pro dipeptidyl-peptidase C-terminal" evidence="2">
    <location>
        <begin position="336"/>
        <end position="576"/>
    </location>
</feature>
<evidence type="ECO:0000256" key="1">
    <source>
        <dbReference type="ARBA" id="ARBA00022801"/>
    </source>
</evidence>
<sequence>MKKPLVILSFLILGLSLYLSYGPAMNFLANWAFSYPDNKESIYSVDLLRNQSFETKKGITLSARLFRPRNLDKAPTILVRIPLTYTLENSLKSELIGRFWSSRGYNTVLQGTRGRYLSTGTFYPLIHEREDGQETLAWIKKQPWFDGNLFMWGSSSFAHTQWAIADSIDPNIKGYFMHIGSSDFEGMFYPGGAFSLATAVYWSMRSRGQEDREVVLEDLKKGLETLPIIEADNVALGDTDFYNDWVSNKGNQKFWEKIDGINRAKTTRGPTLLLAGWYDPFLITQIEDYTSLKKHPDSDIAQNTRLIIGPWKHADQVNLPNGESVAYRENSVWPTIPWFDEILEKGAKKIADVKIFVMGINQWREEQAWPLQRTVYKAYFLDSSGKANSANGDGLLTPLKNSLRNTSDSFIYDPANPVPTAGGAILGPWGGIRNQKNIEQREDVLVYDGPTLEFPLEITGPVEAHLYVSSSAETTDFTVKLVDVYPDGNVYNISDGIIRLEEIPKSEDKPLLAKIQLRPTSNVFLPGHKIRIEVSSSNFPRYDRNLNIKQDFSTGKEMLSADQIVYHSKQFPSYILLPTIPLN</sequence>
<gene>
    <name evidence="3" type="ORF">METZ01_LOCUS113832</name>
</gene>
<dbReference type="InterPro" id="IPR008979">
    <property type="entry name" value="Galactose-bd-like_sf"/>
</dbReference>
<dbReference type="InterPro" id="IPR029058">
    <property type="entry name" value="AB_hydrolase_fold"/>
</dbReference>
<proteinExistence type="predicted"/>
<dbReference type="InterPro" id="IPR005674">
    <property type="entry name" value="CocE/Ser_esterase"/>
</dbReference>
<dbReference type="SUPFAM" id="SSF49785">
    <property type="entry name" value="Galactose-binding domain-like"/>
    <property type="match status" value="1"/>
</dbReference>
<dbReference type="SMART" id="SM00939">
    <property type="entry name" value="PepX_C"/>
    <property type="match status" value="1"/>
</dbReference>
<dbReference type="Gene3D" id="3.40.50.1820">
    <property type="entry name" value="alpha/beta hydrolase"/>
    <property type="match status" value="1"/>
</dbReference>
<dbReference type="NCBIfam" id="TIGR00976">
    <property type="entry name" value="CocE_NonD"/>
    <property type="match status" value="1"/>
</dbReference>
<name>A0A381X8H9_9ZZZZ</name>
<dbReference type="InterPro" id="IPR000383">
    <property type="entry name" value="Xaa-Pro-like_dom"/>
</dbReference>
<protein>
    <recommendedName>
        <fullName evidence="2">Xaa-Pro dipeptidyl-peptidase C-terminal domain-containing protein</fullName>
    </recommendedName>
</protein>